<reference evidence="1 2" key="1">
    <citation type="submission" date="2021-06" db="EMBL/GenBank/DDBJ databases">
        <title>Chromosome-level genome assembly of the red-tail catfish (Hemibagrus wyckioides).</title>
        <authorList>
            <person name="Shao F."/>
        </authorList>
    </citation>
    <scope>NUCLEOTIDE SEQUENCE [LARGE SCALE GENOMIC DNA]</scope>
    <source>
        <strain evidence="1">EC202008001</strain>
        <tissue evidence="1">Blood</tissue>
    </source>
</reference>
<evidence type="ECO:0000313" key="2">
    <source>
        <dbReference type="Proteomes" id="UP000824219"/>
    </source>
</evidence>
<gene>
    <name evidence="1" type="ORF">KOW79_004216</name>
</gene>
<sequence length="120" mass="13212">MGRTLAGRRPRMVLLGTLIKSAHNEPEMKESRRREGAAMVDVGDLTISRGVVEHESELLISSFPCLTFLYSSSPGQRPWLLTANNDADLKSYFAEFPPFSTSLPPPPSVFLAVSPLPQRA</sequence>
<name>A0A9D3P158_9TELE</name>
<dbReference type="EMBL" id="JAHKSW010000005">
    <property type="protein sequence ID" value="KAG7332382.1"/>
    <property type="molecule type" value="Genomic_DNA"/>
</dbReference>
<accession>A0A9D3P158</accession>
<protein>
    <submittedName>
        <fullName evidence="1">Uncharacterized protein</fullName>
    </submittedName>
</protein>
<dbReference type="Proteomes" id="UP000824219">
    <property type="component" value="Linkage Group LG05"/>
</dbReference>
<comment type="caution">
    <text evidence="1">The sequence shown here is derived from an EMBL/GenBank/DDBJ whole genome shotgun (WGS) entry which is preliminary data.</text>
</comment>
<proteinExistence type="predicted"/>
<evidence type="ECO:0000313" key="1">
    <source>
        <dbReference type="EMBL" id="KAG7332382.1"/>
    </source>
</evidence>
<keyword evidence="2" id="KW-1185">Reference proteome</keyword>
<organism evidence="1 2">
    <name type="scientific">Hemibagrus wyckioides</name>
    <dbReference type="NCBI Taxonomy" id="337641"/>
    <lineage>
        <taxon>Eukaryota</taxon>
        <taxon>Metazoa</taxon>
        <taxon>Chordata</taxon>
        <taxon>Craniata</taxon>
        <taxon>Vertebrata</taxon>
        <taxon>Euteleostomi</taxon>
        <taxon>Actinopterygii</taxon>
        <taxon>Neopterygii</taxon>
        <taxon>Teleostei</taxon>
        <taxon>Ostariophysi</taxon>
        <taxon>Siluriformes</taxon>
        <taxon>Bagridae</taxon>
        <taxon>Hemibagrus</taxon>
    </lineage>
</organism>
<dbReference type="AlphaFoldDB" id="A0A9D3P158"/>